<reference evidence="3" key="4">
    <citation type="submission" date="2025-05" db="UniProtKB">
        <authorList>
            <consortium name="EnsemblFungi"/>
        </authorList>
    </citation>
    <scope>IDENTIFICATION</scope>
    <source>
        <strain evidence="3">isolate 1-1 / race 1 (BBBD)</strain>
    </source>
</reference>
<feature type="compositionally biased region" description="Low complexity" evidence="1">
    <location>
        <begin position="35"/>
        <end position="46"/>
    </location>
</feature>
<evidence type="ECO:0000313" key="2">
    <source>
        <dbReference type="EMBL" id="OAV94774.1"/>
    </source>
</evidence>
<feature type="region of interest" description="Disordered" evidence="1">
    <location>
        <begin position="1"/>
        <end position="92"/>
    </location>
</feature>
<evidence type="ECO:0000313" key="4">
    <source>
        <dbReference type="Proteomes" id="UP000005240"/>
    </source>
</evidence>
<evidence type="ECO:0000256" key="1">
    <source>
        <dbReference type="SAM" id="MobiDB-lite"/>
    </source>
</evidence>
<evidence type="ECO:0000313" key="3">
    <source>
        <dbReference type="EnsemblFungi" id="PTTG_26874-t43_1-p1"/>
    </source>
</evidence>
<dbReference type="Proteomes" id="UP000005240">
    <property type="component" value="Unassembled WGS sequence"/>
</dbReference>
<feature type="compositionally biased region" description="Basic and acidic residues" evidence="1">
    <location>
        <begin position="7"/>
        <end position="17"/>
    </location>
</feature>
<reference evidence="2" key="2">
    <citation type="submission" date="2016-05" db="EMBL/GenBank/DDBJ databases">
        <title>Comparative analysis highlights variable genome content of wheat rusts and divergence of the mating loci.</title>
        <authorList>
            <person name="Cuomo C.A."/>
            <person name="Bakkeren G."/>
            <person name="Szabo L."/>
            <person name="Khalil H."/>
            <person name="Joly D."/>
            <person name="Goldberg J."/>
            <person name="Young S."/>
            <person name="Zeng Q."/>
            <person name="Fellers J."/>
        </authorList>
    </citation>
    <scope>NUCLEOTIDE SEQUENCE [LARGE SCALE GENOMIC DNA]</scope>
    <source>
        <strain evidence="2">1-1 BBBD Race 1</strain>
    </source>
</reference>
<proteinExistence type="predicted"/>
<gene>
    <name evidence="2" type="ORF">PTTG_26874</name>
</gene>
<dbReference type="EMBL" id="ADAS02000036">
    <property type="protein sequence ID" value="OAV94774.1"/>
    <property type="molecule type" value="Genomic_DNA"/>
</dbReference>
<accession>A0A180GQH1</accession>
<feature type="compositionally biased region" description="Basic and acidic residues" evidence="1">
    <location>
        <begin position="47"/>
        <end position="56"/>
    </location>
</feature>
<sequence>MHMHVAPRQEDHVDIRQSAKATQANPKTFKHANIQRQPRPTRFQPQPKDHRPIERRYQKRAKPRSSDRQVLSAPPTESKRYCPRRLCATPAA</sequence>
<reference evidence="3 4" key="3">
    <citation type="journal article" date="2017" name="G3 (Bethesda)">
        <title>Comparative analysis highlights variable genome content of wheat rusts and divergence of the mating loci.</title>
        <authorList>
            <person name="Cuomo C.A."/>
            <person name="Bakkeren G."/>
            <person name="Khalil H.B."/>
            <person name="Panwar V."/>
            <person name="Joly D."/>
            <person name="Linning R."/>
            <person name="Sakthikumar S."/>
            <person name="Song X."/>
            <person name="Adiconis X."/>
            <person name="Fan L."/>
            <person name="Goldberg J.M."/>
            <person name="Levin J.Z."/>
            <person name="Young S."/>
            <person name="Zeng Q."/>
            <person name="Anikster Y."/>
            <person name="Bruce M."/>
            <person name="Wang M."/>
            <person name="Yin C."/>
            <person name="McCallum B."/>
            <person name="Szabo L.J."/>
            <person name="Hulbert S."/>
            <person name="Chen X."/>
            <person name="Fellers J.P."/>
        </authorList>
    </citation>
    <scope>NUCLEOTIDE SEQUENCE</scope>
    <source>
        <strain evidence="3">isolate 1-1 / race 1 (BBBD)</strain>
        <strain evidence="4">Isolate 1-1 / race 1 (BBBD)</strain>
    </source>
</reference>
<dbReference type="EnsemblFungi" id="PTTG_26874-t43_1">
    <property type="protein sequence ID" value="PTTG_26874-t43_1-p1"/>
    <property type="gene ID" value="PTTG_26874"/>
</dbReference>
<reference evidence="2" key="1">
    <citation type="submission" date="2009-11" db="EMBL/GenBank/DDBJ databases">
        <authorList>
            <consortium name="The Broad Institute Genome Sequencing Platform"/>
            <person name="Ward D."/>
            <person name="Feldgarden M."/>
            <person name="Earl A."/>
            <person name="Young S.K."/>
            <person name="Zeng Q."/>
            <person name="Koehrsen M."/>
            <person name="Alvarado L."/>
            <person name="Berlin A."/>
            <person name="Bochicchio J."/>
            <person name="Borenstein D."/>
            <person name="Chapman S.B."/>
            <person name="Chen Z."/>
            <person name="Engels R."/>
            <person name="Freedman E."/>
            <person name="Gellesch M."/>
            <person name="Goldberg J."/>
            <person name="Griggs A."/>
            <person name="Gujja S."/>
            <person name="Heilman E."/>
            <person name="Heiman D."/>
            <person name="Hepburn T."/>
            <person name="Howarth C."/>
            <person name="Jen D."/>
            <person name="Larson L."/>
            <person name="Lewis B."/>
            <person name="Mehta T."/>
            <person name="Park D."/>
            <person name="Pearson M."/>
            <person name="Roberts A."/>
            <person name="Saif S."/>
            <person name="Shea T."/>
            <person name="Shenoy N."/>
            <person name="Sisk P."/>
            <person name="Stolte C."/>
            <person name="Sykes S."/>
            <person name="Thomson T."/>
            <person name="Walk T."/>
            <person name="White J."/>
            <person name="Yandava C."/>
            <person name="Izard J."/>
            <person name="Baranova O.V."/>
            <person name="Blanton J.M."/>
            <person name="Tanner A.C."/>
            <person name="Dewhirst F.E."/>
            <person name="Haas B."/>
            <person name="Nusbaum C."/>
            <person name="Birren B."/>
        </authorList>
    </citation>
    <scope>NUCLEOTIDE SEQUENCE [LARGE SCALE GENOMIC DNA]</scope>
    <source>
        <strain evidence="2">1-1 BBBD Race 1</strain>
    </source>
</reference>
<dbReference type="VEuPathDB" id="FungiDB:PTTG_26874"/>
<keyword evidence="4" id="KW-1185">Reference proteome</keyword>
<protein>
    <submittedName>
        <fullName evidence="2 3">Uncharacterized protein</fullName>
    </submittedName>
</protein>
<dbReference type="AlphaFoldDB" id="A0A180GQH1"/>
<organism evidence="2">
    <name type="scientific">Puccinia triticina (isolate 1-1 / race 1 (BBBD))</name>
    <name type="common">Brown leaf rust fungus</name>
    <dbReference type="NCBI Taxonomy" id="630390"/>
    <lineage>
        <taxon>Eukaryota</taxon>
        <taxon>Fungi</taxon>
        <taxon>Dikarya</taxon>
        <taxon>Basidiomycota</taxon>
        <taxon>Pucciniomycotina</taxon>
        <taxon>Pucciniomycetes</taxon>
        <taxon>Pucciniales</taxon>
        <taxon>Pucciniaceae</taxon>
        <taxon>Puccinia</taxon>
    </lineage>
</organism>
<name>A0A180GQH1_PUCT1</name>